<evidence type="ECO:0000256" key="2">
    <source>
        <dbReference type="SAM" id="Phobius"/>
    </source>
</evidence>
<evidence type="ECO:0000256" key="1">
    <source>
        <dbReference type="SAM" id="MobiDB-lite"/>
    </source>
</evidence>
<reference evidence="3" key="1">
    <citation type="submission" date="2019-09" db="EMBL/GenBank/DDBJ databases">
        <authorList>
            <consortium name="PulseNet: The National Subtyping Network for Foodborne Disease Surveillance"/>
            <person name="Tarr C.L."/>
            <person name="Trees E."/>
            <person name="Katz L.S."/>
            <person name="Carleton-Romer H.A."/>
            <person name="Stroika S."/>
            <person name="Kucerova Z."/>
            <person name="Roache K.F."/>
            <person name="Sabol A.L."/>
            <person name="Besser J."/>
            <person name="Gerner-Smidt P."/>
        </authorList>
    </citation>
    <scope>NUCLEOTIDE SEQUENCE</scope>
    <source>
        <strain evidence="3">PNUSAS101199</strain>
    </source>
</reference>
<sequence>MKQNTPGYRLGLQTRRFMDWFSVQENKLQQRGVPDWLVKIPRYLLIAAVIGLLLIGAFYLALFLTLMVFIAWCFSVFGRKNTSINSPDEPLNGYHSSGPEGPGFYYEDSRIDD</sequence>
<dbReference type="Pfam" id="PF12553">
    <property type="entry name" value="DUF3742"/>
    <property type="match status" value="1"/>
</dbReference>
<keyword evidence="2" id="KW-0812">Transmembrane</keyword>
<feature type="transmembrane region" description="Helical" evidence="2">
    <location>
        <begin position="43"/>
        <end position="74"/>
    </location>
</feature>
<dbReference type="EMBL" id="AALAOU010000022">
    <property type="protein sequence ID" value="ECX6661846.1"/>
    <property type="molecule type" value="Genomic_DNA"/>
</dbReference>
<organism evidence="3">
    <name type="scientific">Salmonella enterica</name>
    <name type="common">Salmonella choleraesuis</name>
    <dbReference type="NCBI Taxonomy" id="28901"/>
    <lineage>
        <taxon>Bacteria</taxon>
        <taxon>Pseudomonadati</taxon>
        <taxon>Pseudomonadota</taxon>
        <taxon>Gammaproteobacteria</taxon>
        <taxon>Enterobacterales</taxon>
        <taxon>Enterobacteriaceae</taxon>
        <taxon>Salmonella</taxon>
    </lineage>
</organism>
<dbReference type="AlphaFoldDB" id="A0A619I1B0"/>
<comment type="caution">
    <text evidence="3">The sequence shown here is derived from an EMBL/GenBank/DDBJ whole genome shotgun (WGS) entry which is preliminary data.</text>
</comment>
<proteinExistence type="predicted"/>
<gene>
    <name evidence="3" type="ORF">F6X26_23305</name>
</gene>
<feature type="region of interest" description="Disordered" evidence="1">
    <location>
        <begin position="84"/>
        <end position="113"/>
    </location>
</feature>
<keyword evidence="2" id="KW-1133">Transmembrane helix</keyword>
<protein>
    <submittedName>
        <fullName evidence="3">DUF3742 family protein</fullName>
    </submittedName>
</protein>
<dbReference type="InterPro" id="IPR022213">
    <property type="entry name" value="DUF3742"/>
</dbReference>
<name>A0A619I1B0_SALER</name>
<keyword evidence="2" id="KW-0472">Membrane</keyword>
<accession>A0A619I1B0</accession>
<evidence type="ECO:0000313" key="3">
    <source>
        <dbReference type="EMBL" id="ECX6661846.1"/>
    </source>
</evidence>